<dbReference type="Pfam" id="PF00300">
    <property type="entry name" value="His_Phos_1"/>
    <property type="match status" value="1"/>
</dbReference>
<protein>
    <submittedName>
        <fullName evidence="1">Histidine phosphatase family protein</fullName>
    </submittedName>
</protein>
<organism evidence="1 2">
    <name type="scientific">Mobilitalea sibirica</name>
    <dbReference type="NCBI Taxonomy" id="1462919"/>
    <lineage>
        <taxon>Bacteria</taxon>
        <taxon>Bacillati</taxon>
        <taxon>Bacillota</taxon>
        <taxon>Clostridia</taxon>
        <taxon>Lachnospirales</taxon>
        <taxon>Lachnospiraceae</taxon>
        <taxon>Mobilitalea</taxon>
    </lineage>
</organism>
<dbReference type="EMBL" id="JAEAGR010000004">
    <property type="protein sequence ID" value="MBH1940392.1"/>
    <property type="molecule type" value="Genomic_DNA"/>
</dbReference>
<proteinExistence type="predicted"/>
<dbReference type="InterPro" id="IPR050275">
    <property type="entry name" value="PGM_Phosphatase"/>
</dbReference>
<dbReference type="RefSeq" id="WP_197660614.1">
    <property type="nucleotide sequence ID" value="NZ_JAEAGR010000004.1"/>
</dbReference>
<dbReference type="GO" id="GO:0016791">
    <property type="term" value="F:phosphatase activity"/>
    <property type="evidence" value="ECO:0007669"/>
    <property type="project" value="TreeGrafter"/>
</dbReference>
<dbReference type="SUPFAM" id="SSF53254">
    <property type="entry name" value="Phosphoglycerate mutase-like"/>
    <property type="match status" value="1"/>
</dbReference>
<dbReference type="InterPro" id="IPR029033">
    <property type="entry name" value="His_PPase_superfam"/>
</dbReference>
<dbReference type="GO" id="GO:0005737">
    <property type="term" value="C:cytoplasm"/>
    <property type="evidence" value="ECO:0007669"/>
    <property type="project" value="TreeGrafter"/>
</dbReference>
<dbReference type="PANTHER" id="PTHR48100">
    <property type="entry name" value="BROAD-SPECIFICITY PHOSPHATASE YOR283W-RELATED"/>
    <property type="match status" value="1"/>
</dbReference>
<dbReference type="AlphaFoldDB" id="A0A8J7KWG6"/>
<dbReference type="Proteomes" id="UP000623269">
    <property type="component" value="Unassembled WGS sequence"/>
</dbReference>
<evidence type="ECO:0000313" key="1">
    <source>
        <dbReference type="EMBL" id="MBH1940392.1"/>
    </source>
</evidence>
<dbReference type="PANTHER" id="PTHR48100:SF59">
    <property type="entry name" value="ADENOSYLCOBALAMIN_ALPHA-RIBAZOLE PHOSPHATASE"/>
    <property type="match status" value="1"/>
</dbReference>
<reference evidence="1" key="1">
    <citation type="submission" date="2020-12" db="EMBL/GenBank/DDBJ databases">
        <title>M. sibirica DSM 26468T genome.</title>
        <authorList>
            <person name="Thieme N."/>
            <person name="Rettenmaier R."/>
            <person name="Zverlov V."/>
            <person name="Liebl W."/>
        </authorList>
    </citation>
    <scope>NUCLEOTIDE SEQUENCE</scope>
    <source>
        <strain evidence="1">DSM 26468</strain>
    </source>
</reference>
<dbReference type="InterPro" id="IPR013078">
    <property type="entry name" value="His_Pase_superF_clade-1"/>
</dbReference>
<evidence type="ECO:0000313" key="2">
    <source>
        <dbReference type="Proteomes" id="UP000623269"/>
    </source>
</evidence>
<sequence>MTHVYFVRHALPDNRNNNDRYRPLTEEGHQDSYKVTAHFKDKPIDFIMSSPYKRSVDTIKDLANALHMEIHTDEDFREREKGIGYGHDATLYVKNMWNDFQYKTEGAECLAEVQKRNIRALKKLLTEHKNENIIVATHGTALSTILNYYDATFHYDDFMRIINFMPYIIRLDFDNETYLSRFEELIIKKEA</sequence>
<accession>A0A8J7KWG6</accession>
<name>A0A8J7KWG6_9FIRM</name>
<dbReference type="SMART" id="SM00855">
    <property type="entry name" value="PGAM"/>
    <property type="match status" value="1"/>
</dbReference>
<gene>
    <name evidence="1" type="ORF">I5677_05710</name>
</gene>
<keyword evidence="2" id="KW-1185">Reference proteome</keyword>
<dbReference type="Gene3D" id="3.40.50.1240">
    <property type="entry name" value="Phosphoglycerate mutase-like"/>
    <property type="match status" value="1"/>
</dbReference>
<comment type="caution">
    <text evidence="1">The sequence shown here is derived from an EMBL/GenBank/DDBJ whole genome shotgun (WGS) entry which is preliminary data.</text>
</comment>